<dbReference type="GO" id="GO:0043190">
    <property type="term" value="C:ATP-binding cassette (ABC) transporter complex"/>
    <property type="evidence" value="ECO:0007669"/>
    <property type="project" value="InterPro"/>
</dbReference>
<dbReference type="NCBIfam" id="TIGR01726">
    <property type="entry name" value="HEQRo_perm_3TM"/>
    <property type="match status" value="1"/>
</dbReference>
<feature type="transmembrane region" description="Helical" evidence="8">
    <location>
        <begin position="184"/>
        <end position="208"/>
    </location>
</feature>
<dbReference type="InterPro" id="IPR000515">
    <property type="entry name" value="MetI-like"/>
</dbReference>
<keyword evidence="6 8" id="KW-1133">Transmembrane helix</keyword>
<dbReference type="GO" id="GO:0006865">
    <property type="term" value="P:amino acid transport"/>
    <property type="evidence" value="ECO:0007669"/>
    <property type="project" value="TreeGrafter"/>
</dbReference>
<dbReference type="CDD" id="cd06261">
    <property type="entry name" value="TM_PBP2"/>
    <property type="match status" value="1"/>
</dbReference>
<feature type="domain" description="ABC transmembrane type-1" evidence="9">
    <location>
        <begin position="17"/>
        <end position="205"/>
    </location>
</feature>
<protein>
    <submittedName>
        <fullName evidence="10">Amino acid ABC transporter permease</fullName>
    </submittedName>
</protein>
<evidence type="ECO:0000259" key="9">
    <source>
        <dbReference type="PROSITE" id="PS50928"/>
    </source>
</evidence>
<evidence type="ECO:0000256" key="3">
    <source>
        <dbReference type="ARBA" id="ARBA00022448"/>
    </source>
</evidence>
<dbReference type="Pfam" id="PF00528">
    <property type="entry name" value="BPD_transp_1"/>
    <property type="match status" value="1"/>
</dbReference>
<dbReference type="Gene3D" id="1.10.3720.10">
    <property type="entry name" value="MetI-like"/>
    <property type="match status" value="1"/>
</dbReference>
<evidence type="ECO:0000256" key="1">
    <source>
        <dbReference type="ARBA" id="ARBA00004429"/>
    </source>
</evidence>
<feature type="transmembrane region" description="Helical" evidence="8">
    <location>
        <begin position="142"/>
        <end position="164"/>
    </location>
</feature>
<comment type="similarity">
    <text evidence="2">Belongs to the binding-protein-dependent transport system permease family. HisMQ subfamily.</text>
</comment>
<gene>
    <name evidence="10" type="ORF">OL599_13900</name>
</gene>
<dbReference type="PANTHER" id="PTHR30614">
    <property type="entry name" value="MEMBRANE COMPONENT OF AMINO ACID ABC TRANSPORTER"/>
    <property type="match status" value="1"/>
</dbReference>
<organism evidence="10 11">
    <name type="scientific">Limobrevibacterium gyesilva</name>
    <dbReference type="NCBI Taxonomy" id="2991712"/>
    <lineage>
        <taxon>Bacteria</taxon>
        <taxon>Pseudomonadati</taxon>
        <taxon>Pseudomonadota</taxon>
        <taxon>Alphaproteobacteria</taxon>
        <taxon>Acetobacterales</taxon>
        <taxon>Acetobacteraceae</taxon>
        <taxon>Limobrevibacterium</taxon>
    </lineage>
</organism>
<sequence length="220" mass="23865">MMAFTLWDILRNLLLAARWTVLLSIVGFVCGGSLGVLLLMLRVGPNRVLRTAVALHVEVFQGTPLLMQLFLVFFGLPLVGVDVEPWLVAGLALTLSASAYLTEIWRGCVEAIPLGQWDAAASLGLHRLQQLRLVILPQALRIAVAPTVGFFVQLVKSTALTSIIGFDELLKTANVINNATFEPFTVYGVVALIYFALCFPLSSCARLLERRLQGSGGLAT</sequence>
<keyword evidence="7 8" id="KW-0472">Membrane</keyword>
<keyword evidence="11" id="KW-1185">Reference proteome</keyword>
<evidence type="ECO:0000256" key="4">
    <source>
        <dbReference type="ARBA" id="ARBA00022475"/>
    </source>
</evidence>
<evidence type="ECO:0000256" key="8">
    <source>
        <dbReference type="RuleBase" id="RU363032"/>
    </source>
</evidence>
<name>A0AA41YLJ4_9PROT</name>
<proteinExistence type="inferred from homology"/>
<feature type="transmembrane region" description="Helical" evidence="8">
    <location>
        <begin position="20"/>
        <end position="41"/>
    </location>
</feature>
<dbReference type="EMBL" id="JAPDNT010000010">
    <property type="protein sequence ID" value="MCW3475674.1"/>
    <property type="molecule type" value="Genomic_DNA"/>
</dbReference>
<dbReference type="GO" id="GO:0022857">
    <property type="term" value="F:transmembrane transporter activity"/>
    <property type="evidence" value="ECO:0007669"/>
    <property type="project" value="InterPro"/>
</dbReference>
<comment type="caution">
    <text evidence="10">The sequence shown here is derived from an EMBL/GenBank/DDBJ whole genome shotgun (WGS) entry which is preliminary data.</text>
</comment>
<dbReference type="PROSITE" id="PS50928">
    <property type="entry name" value="ABC_TM1"/>
    <property type="match status" value="1"/>
</dbReference>
<dbReference type="Proteomes" id="UP001165679">
    <property type="component" value="Unassembled WGS sequence"/>
</dbReference>
<keyword evidence="3 8" id="KW-0813">Transport</keyword>
<evidence type="ECO:0000256" key="5">
    <source>
        <dbReference type="ARBA" id="ARBA00022692"/>
    </source>
</evidence>
<evidence type="ECO:0000313" key="11">
    <source>
        <dbReference type="Proteomes" id="UP001165679"/>
    </source>
</evidence>
<dbReference type="AlphaFoldDB" id="A0AA41YLJ4"/>
<evidence type="ECO:0000256" key="2">
    <source>
        <dbReference type="ARBA" id="ARBA00010072"/>
    </source>
</evidence>
<dbReference type="InterPro" id="IPR035906">
    <property type="entry name" value="MetI-like_sf"/>
</dbReference>
<reference evidence="10" key="1">
    <citation type="submission" date="2022-09" db="EMBL/GenBank/DDBJ databases">
        <title>Rhodovastum sp. nov. RN2-1 isolated from soil in Seongnam, South Korea.</title>
        <authorList>
            <person name="Le N.T."/>
        </authorList>
    </citation>
    <scope>NUCLEOTIDE SEQUENCE</scope>
    <source>
        <strain evidence="10">RN2-1</strain>
    </source>
</reference>
<evidence type="ECO:0000256" key="6">
    <source>
        <dbReference type="ARBA" id="ARBA00022989"/>
    </source>
</evidence>
<reference evidence="10" key="2">
    <citation type="submission" date="2022-10" db="EMBL/GenBank/DDBJ databases">
        <authorList>
            <person name="Trinh H.N."/>
        </authorList>
    </citation>
    <scope>NUCLEOTIDE SEQUENCE</scope>
    <source>
        <strain evidence="10">RN2-1</strain>
    </source>
</reference>
<keyword evidence="5 8" id="KW-0812">Transmembrane</keyword>
<dbReference type="InterPro" id="IPR043429">
    <property type="entry name" value="ArtM/GltK/GlnP/TcyL/YhdX-like"/>
</dbReference>
<evidence type="ECO:0000313" key="10">
    <source>
        <dbReference type="EMBL" id="MCW3475674.1"/>
    </source>
</evidence>
<dbReference type="PANTHER" id="PTHR30614:SF34">
    <property type="entry name" value="BLR6398 PROTEIN"/>
    <property type="match status" value="1"/>
</dbReference>
<comment type="subcellular location">
    <subcellularLocation>
        <location evidence="1">Cell inner membrane</location>
        <topology evidence="1">Multi-pass membrane protein</topology>
    </subcellularLocation>
    <subcellularLocation>
        <location evidence="8">Cell membrane</location>
        <topology evidence="8">Multi-pass membrane protein</topology>
    </subcellularLocation>
</comment>
<keyword evidence="4" id="KW-1003">Cell membrane</keyword>
<evidence type="ECO:0000256" key="7">
    <source>
        <dbReference type="ARBA" id="ARBA00023136"/>
    </source>
</evidence>
<dbReference type="RefSeq" id="WP_264714396.1">
    <property type="nucleotide sequence ID" value="NZ_JAPDNT010000010.1"/>
</dbReference>
<dbReference type="InterPro" id="IPR010065">
    <property type="entry name" value="AA_ABC_transptr_permease_3TM"/>
</dbReference>
<accession>A0AA41YLJ4</accession>
<feature type="transmembrane region" description="Helical" evidence="8">
    <location>
        <begin position="53"/>
        <end position="74"/>
    </location>
</feature>
<dbReference type="SUPFAM" id="SSF161098">
    <property type="entry name" value="MetI-like"/>
    <property type="match status" value="1"/>
</dbReference>